<dbReference type="InterPro" id="IPR050593">
    <property type="entry name" value="LovG"/>
</dbReference>
<gene>
    <name evidence="3" type="ORF">CMQ_7522</name>
</gene>
<dbReference type="GO" id="GO:0005634">
    <property type="term" value="C:nucleus"/>
    <property type="evidence" value="ECO:0007669"/>
    <property type="project" value="TreeGrafter"/>
</dbReference>
<proteinExistence type="predicted"/>
<dbReference type="RefSeq" id="XP_014170002.1">
    <property type="nucleotide sequence ID" value="XM_014314527.1"/>
</dbReference>
<accession>F0XQD4</accession>
<dbReference type="GO" id="GO:0019748">
    <property type="term" value="P:secondary metabolic process"/>
    <property type="evidence" value="ECO:0007669"/>
    <property type="project" value="TreeGrafter"/>
</dbReference>
<feature type="domain" description="Serine hydrolase" evidence="2">
    <location>
        <begin position="2"/>
        <end position="233"/>
    </location>
</feature>
<dbReference type="AlphaFoldDB" id="F0XQD4"/>
<dbReference type="Proteomes" id="UP000007796">
    <property type="component" value="Unassembled WGS sequence"/>
</dbReference>
<dbReference type="Gene3D" id="3.40.50.1820">
    <property type="entry name" value="alpha/beta hydrolase"/>
    <property type="match status" value="1"/>
</dbReference>
<dbReference type="Pfam" id="PF03959">
    <property type="entry name" value="FSH1"/>
    <property type="match status" value="1"/>
</dbReference>
<dbReference type="EMBL" id="GL629801">
    <property type="protein sequence ID" value="EFX00520.1"/>
    <property type="molecule type" value="Genomic_DNA"/>
</dbReference>
<dbReference type="OrthoDB" id="414698at2759"/>
<dbReference type="PANTHER" id="PTHR48070">
    <property type="entry name" value="ESTERASE OVCA2"/>
    <property type="match status" value="1"/>
</dbReference>
<dbReference type="InParanoid" id="F0XQD4"/>
<protein>
    <submittedName>
        <fullName evidence="3">Duf341 domain containing protein</fullName>
    </submittedName>
</protein>
<evidence type="ECO:0000313" key="3">
    <source>
        <dbReference type="EMBL" id="EFX00520.1"/>
    </source>
</evidence>
<dbReference type="GeneID" id="25981076"/>
<keyword evidence="4" id="KW-1185">Reference proteome</keyword>
<name>F0XQD4_GROCL</name>
<dbReference type="HOGENOM" id="CLU_051938_4_2_1"/>
<dbReference type="InterPro" id="IPR005645">
    <property type="entry name" value="FSH-like_dom"/>
</dbReference>
<evidence type="ECO:0000313" key="4">
    <source>
        <dbReference type="Proteomes" id="UP000007796"/>
    </source>
</evidence>
<organism evidence="4">
    <name type="scientific">Grosmannia clavigera (strain kw1407 / UAMH 11150)</name>
    <name type="common">Blue stain fungus</name>
    <name type="synonym">Graphiocladiella clavigera</name>
    <dbReference type="NCBI Taxonomy" id="655863"/>
    <lineage>
        <taxon>Eukaryota</taxon>
        <taxon>Fungi</taxon>
        <taxon>Dikarya</taxon>
        <taxon>Ascomycota</taxon>
        <taxon>Pezizomycotina</taxon>
        <taxon>Sordariomycetes</taxon>
        <taxon>Sordariomycetidae</taxon>
        <taxon>Ophiostomatales</taxon>
        <taxon>Ophiostomataceae</taxon>
        <taxon>Leptographium</taxon>
    </lineage>
</organism>
<evidence type="ECO:0000256" key="1">
    <source>
        <dbReference type="ARBA" id="ARBA00022801"/>
    </source>
</evidence>
<dbReference type="PANTHER" id="PTHR48070:SF4">
    <property type="entry name" value="ESTERASE ALNB"/>
    <property type="match status" value="1"/>
</dbReference>
<sequence length="283" mass="31454">MKFLCLPGAFGSAKNFKIQLDPFVTEAERQGTARFTWTQGTTEAIPPAGFEDYFGAGPLYRFIDYDGVKAYDIMERIRYFPEAETAEDTIRLLMDDFTGNAIDSVKDTVQRLIDIIDADPEIEGILGYSEGATTAATVVLEERHRLQNEGRPRRIKRAIFFAGWAPLAIVDGKVKVLLMDESEDVIDIPTLHVVGCNDPYIQGAITLFNMCAEEEAEIFDHGKGHTVPRDQRTIWELCDAIGRLVKKECTWGEDNITATGISLDALQADLAKDVAVTREGVVV</sequence>
<dbReference type="eggNOG" id="KOG2551">
    <property type="taxonomic scope" value="Eukaryota"/>
</dbReference>
<dbReference type="SUPFAM" id="SSF53474">
    <property type="entry name" value="alpha/beta-Hydrolases"/>
    <property type="match status" value="1"/>
</dbReference>
<reference evidence="3 4" key="1">
    <citation type="journal article" date="2011" name="Proc. Natl. Acad. Sci. U.S.A.">
        <title>Genome and transcriptome analyses of the mountain pine beetle-fungal symbiont Grosmannia clavigera, a lodgepole pine pathogen.</title>
        <authorList>
            <person name="DiGuistini S."/>
            <person name="Wang Y."/>
            <person name="Liao N.Y."/>
            <person name="Taylor G."/>
            <person name="Tanguay P."/>
            <person name="Feau N."/>
            <person name="Henrissat B."/>
            <person name="Chan S.K."/>
            <person name="Hesse-Orce U."/>
            <person name="Alamouti S.M."/>
            <person name="Tsui C.K.M."/>
            <person name="Docking R.T."/>
            <person name="Levasseur A."/>
            <person name="Haridas S."/>
            <person name="Robertson G."/>
            <person name="Birol I."/>
            <person name="Holt R.A."/>
            <person name="Marra M.A."/>
            <person name="Hamelin R.C."/>
            <person name="Hirst M."/>
            <person name="Jones S.J.M."/>
            <person name="Bohlmann J."/>
            <person name="Breuil C."/>
        </authorList>
    </citation>
    <scope>NUCLEOTIDE SEQUENCE [LARGE SCALE GENOMIC DNA]</scope>
    <source>
        <strain evidence="4">kw1407 / UAMH 11150</strain>
    </source>
</reference>
<dbReference type="InterPro" id="IPR029058">
    <property type="entry name" value="AB_hydrolase_fold"/>
</dbReference>
<dbReference type="GO" id="GO:0016787">
    <property type="term" value="F:hydrolase activity"/>
    <property type="evidence" value="ECO:0007669"/>
    <property type="project" value="UniProtKB-KW"/>
</dbReference>
<evidence type="ECO:0000259" key="2">
    <source>
        <dbReference type="Pfam" id="PF03959"/>
    </source>
</evidence>
<keyword evidence="1" id="KW-0378">Hydrolase</keyword>
<dbReference type="GO" id="GO:0005737">
    <property type="term" value="C:cytoplasm"/>
    <property type="evidence" value="ECO:0007669"/>
    <property type="project" value="TreeGrafter"/>
</dbReference>
<dbReference type="STRING" id="655863.F0XQD4"/>